<evidence type="ECO:0008006" key="20">
    <source>
        <dbReference type="Google" id="ProtNLM"/>
    </source>
</evidence>
<evidence type="ECO:0000256" key="8">
    <source>
        <dbReference type="PIRSR" id="PIRSR628651-51"/>
    </source>
</evidence>
<feature type="binding site" evidence="8">
    <location>
        <position position="308"/>
    </location>
    <ligand>
        <name>Zn(2+)</name>
        <dbReference type="ChEBI" id="CHEBI:29105"/>
        <label>1</label>
    </ligand>
</feature>
<organism evidence="14 18">
    <name type="scientific">Cafeteria roenbergensis</name>
    <name type="common">Marine flagellate</name>
    <dbReference type="NCBI Taxonomy" id="33653"/>
    <lineage>
        <taxon>Eukaryota</taxon>
        <taxon>Sar</taxon>
        <taxon>Stramenopiles</taxon>
        <taxon>Bigyra</taxon>
        <taxon>Opalozoa</taxon>
        <taxon>Bicosoecida</taxon>
        <taxon>Cafeteriaceae</taxon>
        <taxon>Cafeteria</taxon>
    </lineage>
</organism>
<keyword evidence="5 8" id="KW-0862">Zinc</keyword>
<feature type="region of interest" description="Disordered" evidence="9">
    <location>
        <begin position="141"/>
        <end position="167"/>
    </location>
</feature>
<comment type="caution">
    <text evidence="14">The sequence shown here is derived from an EMBL/GenBank/DDBJ whole genome shotgun (WGS) entry which is preliminary data.</text>
</comment>
<dbReference type="Proteomes" id="UP000325113">
    <property type="component" value="Unassembled WGS sequence"/>
</dbReference>
<feature type="binding site" evidence="8">
    <location>
        <position position="282"/>
    </location>
    <ligand>
        <name>Zn(2+)</name>
        <dbReference type="ChEBI" id="CHEBI:29105"/>
        <label>1</label>
    </ligand>
</feature>
<dbReference type="PANTHER" id="PTHR10333">
    <property type="entry name" value="INHIBITOR OF GROWTH PROTEIN"/>
    <property type="match status" value="1"/>
</dbReference>
<evidence type="ECO:0000313" key="19">
    <source>
        <dbReference type="Proteomes" id="UP000325113"/>
    </source>
</evidence>
<evidence type="ECO:0000256" key="3">
    <source>
        <dbReference type="ARBA" id="ARBA00022723"/>
    </source>
</evidence>
<evidence type="ECO:0000256" key="2">
    <source>
        <dbReference type="ARBA" id="ARBA00010210"/>
    </source>
</evidence>
<keyword evidence="3 8" id="KW-0479">Metal-binding</keyword>
<feature type="domain" description="Inhibitor of growth protein N-terminal histone-binding" evidence="11">
    <location>
        <begin position="4"/>
        <end position="118"/>
    </location>
</feature>
<dbReference type="Proteomes" id="UP000322899">
    <property type="component" value="Unassembled WGS sequence"/>
</dbReference>
<evidence type="ECO:0000313" key="18">
    <source>
        <dbReference type="Proteomes" id="UP000324907"/>
    </source>
</evidence>
<dbReference type="GO" id="GO:0008270">
    <property type="term" value="F:zinc ion binding"/>
    <property type="evidence" value="ECO:0007669"/>
    <property type="project" value="UniProtKB-KW"/>
</dbReference>
<dbReference type="EMBL" id="VLTL01000062">
    <property type="protein sequence ID" value="KAA0163904.1"/>
    <property type="molecule type" value="Genomic_DNA"/>
</dbReference>
<dbReference type="GO" id="GO:0005634">
    <property type="term" value="C:nucleus"/>
    <property type="evidence" value="ECO:0007669"/>
    <property type="project" value="UniProtKB-SubCell"/>
</dbReference>
<dbReference type="Gene3D" id="3.30.40.10">
    <property type="entry name" value="Zinc/RING finger domain, C3HC4 (zinc finger)"/>
    <property type="match status" value="1"/>
</dbReference>
<dbReference type="InterPro" id="IPR001965">
    <property type="entry name" value="Znf_PHD"/>
</dbReference>
<feature type="binding site" evidence="8">
    <location>
        <position position="326"/>
    </location>
    <ligand>
        <name>Zn(2+)</name>
        <dbReference type="ChEBI" id="CHEBI:29105"/>
        <label>2</label>
    </ligand>
</feature>
<dbReference type="AlphaFoldDB" id="A0A5A8DH12"/>
<dbReference type="CDD" id="cd15505">
    <property type="entry name" value="PHD_ING"/>
    <property type="match status" value="1"/>
</dbReference>
<sequence length="341" mass="34863">MATYLDEGMDIVSAMPGEVQRAMALIRDLDGGSTKLLDALKRKQTDYIKRVQDAVKDKPRTPGTDLRALSMDKEALAEIEAMREEVLQKSEEKVSVAEQARFVLAETLEALDKHLLGFEQHLRSSGVFDPHGLPKDTPLMDDGFGAGGSQAKRARVEDGRESGGYGAGSGIGAGSAGIPHASQYAGAGGASQVAAAAPGHHGASSGSAAALGAMQGGVAGGAGYGSASAVEQASREAAARAAAAMAREASAAAAYAAAPAQTAAAAASSAAAATVPPEEQYCLCNGPSFGEMVGCDNDACTTGNGWFHLACVKLTAPPPEHVQWFCPTCKAAMDSKARRRK</sequence>
<feature type="site" description="Histone H3K4me3 binding" evidence="7">
    <location>
        <position position="306"/>
    </location>
</feature>
<keyword evidence="6" id="KW-0539">Nucleus</keyword>
<evidence type="ECO:0000256" key="5">
    <source>
        <dbReference type="ARBA" id="ARBA00022833"/>
    </source>
</evidence>
<dbReference type="InterPro" id="IPR013083">
    <property type="entry name" value="Znf_RING/FYVE/PHD"/>
</dbReference>
<keyword evidence="17" id="KW-1185">Reference proteome</keyword>
<evidence type="ECO:0000256" key="7">
    <source>
        <dbReference type="PIRSR" id="PIRSR628651-50"/>
    </source>
</evidence>
<feature type="domain" description="Zinc finger PHD-type" evidence="10">
    <location>
        <begin position="281"/>
        <end position="330"/>
    </location>
</feature>
<name>A0A5A8DH12_CAFRO</name>
<feature type="site" description="Histone H3K4me3 binding" evidence="7">
    <location>
        <position position="281"/>
    </location>
</feature>
<feature type="binding site" evidence="8">
    <location>
        <position position="311"/>
    </location>
    <ligand>
        <name>Zn(2+)</name>
        <dbReference type="ChEBI" id="CHEBI:29105"/>
        <label>1</label>
    </ligand>
</feature>
<evidence type="ECO:0000313" key="12">
    <source>
        <dbReference type="EMBL" id="KAA0156484.1"/>
    </source>
</evidence>
<evidence type="ECO:0000256" key="1">
    <source>
        <dbReference type="ARBA" id="ARBA00004123"/>
    </source>
</evidence>
<feature type="site" description="Histone H3K4me3 binding" evidence="7">
    <location>
        <position position="292"/>
    </location>
</feature>
<evidence type="ECO:0000259" key="10">
    <source>
        <dbReference type="SMART" id="SM00249"/>
    </source>
</evidence>
<dbReference type="Pfam" id="PF12998">
    <property type="entry name" value="ING"/>
    <property type="match status" value="1"/>
</dbReference>
<dbReference type="SMART" id="SM00249">
    <property type="entry name" value="PHD"/>
    <property type="match status" value="1"/>
</dbReference>
<dbReference type="EMBL" id="VLTO01000004">
    <property type="protein sequence ID" value="KAA0177446.1"/>
    <property type="molecule type" value="Genomic_DNA"/>
</dbReference>
<dbReference type="SMART" id="SM01408">
    <property type="entry name" value="ING"/>
    <property type="match status" value="1"/>
</dbReference>
<evidence type="ECO:0000256" key="9">
    <source>
        <dbReference type="SAM" id="MobiDB-lite"/>
    </source>
</evidence>
<feature type="site" description="Histone H3K4me3 binding" evidence="7">
    <location>
        <position position="296"/>
    </location>
</feature>
<evidence type="ECO:0000313" key="17">
    <source>
        <dbReference type="Proteomes" id="UP000323011"/>
    </source>
</evidence>
<reference evidence="16 17" key="1">
    <citation type="submission" date="2019-07" db="EMBL/GenBank/DDBJ databases">
        <title>Genomes of Cafeteria roenbergensis.</title>
        <authorList>
            <person name="Fischer M.G."/>
            <person name="Hackl T."/>
            <person name="Roman M."/>
        </authorList>
    </citation>
    <scope>NUCLEOTIDE SEQUENCE [LARGE SCALE GENOMIC DNA]</scope>
    <source>
        <strain evidence="13 17">BVI</strain>
        <strain evidence="12 19">Cflag</strain>
        <strain evidence="15 16">E4-10P</strain>
        <strain evidence="14 18">RCC970-E3</strain>
    </source>
</reference>
<evidence type="ECO:0000313" key="13">
    <source>
        <dbReference type="EMBL" id="KAA0156635.1"/>
    </source>
</evidence>
<dbReference type="OMA" id="NEERYCL"/>
<dbReference type="InterPro" id="IPR011011">
    <property type="entry name" value="Znf_FYVE_PHD"/>
</dbReference>
<dbReference type="EMBL" id="VLTN01000003">
    <property type="protein sequence ID" value="KAA0156635.1"/>
    <property type="molecule type" value="Genomic_DNA"/>
</dbReference>
<dbReference type="OrthoDB" id="5411773at2759"/>
<protein>
    <recommendedName>
        <fullName evidence="20">Inhibitor of growth protein</fullName>
    </recommendedName>
</protein>
<keyword evidence="4" id="KW-0863">Zinc-finger</keyword>
<evidence type="ECO:0000313" key="14">
    <source>
        <dbReference type="EMBL" id="KAA0163904.1"/>
    </source>
</evidence>
<dbReference type="SUPFAM" id="SSF57903">
    <property type="entry name" value="FYVE/PHD zinc finger"/>
    <property type="match status" value="1"/>
</dbReference>
<evidence type="ECO:0000313" key="16">
    <source>
        <dbReference type="Proteomes" id="UP000322899"/>
    </source>
</evidence>
<feature type="binding site" evidence="8">
    <location>
        <position position="295"/>
    </location>
    <ligand>
        <name>Zn(2+)</name>
        <dbReference type="ChEBI" id="CHEBI:29105"/>
        <label>2</label>
    </ligand>
</feature>
<dbReference type="InterPro" id="IPR024610">
    <property type="entry name" value="ING_N_histone-binding"/>
</dbReference>
<proteinExistence type="inferred from homology"/>
<feature type="binding site" evidence="8">
    <location>
        <position position="300"/>
    </location>
    <ligand>
        <name>Zn(2+)</name>
        <dbReference type="ChEBI" id="CHEBI:29105"/>
        <label>2</label>
    </ligand>
</feature>
<dbReference type="Gene3D" id="6.10.140.1740">
    <property type="match status" value="1"/>
</dbReference>
<evidence type="ECO:0000259" key="11">
    <source>
        <dbReference type="SMART" id="SM01408"/>
    </source>
</evidence>
<evidence type="ECO:0000256" key="4">
    <source>
        <dbReference type="ARBA" id="ARBA00022771"/>
    </source>
</evidence>
<accession>A0A5A8DH12</accession>
<evidence type="ECO:0000256" key="6">
    <source>
        <dbReference type="ARBA" id="ARBA00023242"/>
    </source>
</evidence>
<evidence type="ECO:0000313" key="15">
    <source>
        <dbReference type="EMBL" id="KAA0177446.1"/>
    </source>
</evidence>
<comment type="similarity">
    <text evidence="2">Belongs to the ING family.</text>
</comment>
<feature type="binding site" evidence="8">
    <location>
        <position position="284"/>
    </location>
    <ligand>
        <name>Zn(2+)</name>
        <dbReference type="ChEBI" id="CHEBI:29105"/>
        <label>1</label>
    </ligand>
</feature>
<dbReference type="EMBL" id="VLTM01000082">
    <property type="protein sequence ID" value="KAA0156484.1"/>
    <property type="molecule type" value="Genomic_DNA"/>
</dbReference>
<gene>
    <name evidence="15" type="ORF">FNF27_01224</name>
    <name evidence="14" type="ORF">FNF28_04098</name>
    <name evidence="13" type="ORF">FNF29_00746</name>
    <name evidence="12" type="ORF">FNF31_05915</name>
</gene>
<feature type="binding site" evidence="8">
    <location>
        <position position="329"/>
    </location>
    <ligand>
        <name>Zn(2+)</name>
        <dbReference type="ChEBI" id="CHEBI:29105"/>
        <label>2</label>
    </ligand>
</feature>
<dbReference type="InterPro" id="IPR028651">
    <property type="entry name" value="ING_fam"/>
</dbReference>
<dbReference type="Proteomes" id="UP000323011">
    <property type="component" value="Unassembled WGS sequence"/>
</dbReference>
<comment type="subcellular location">
    <subcellularLocation>
        <location evidence="1">Nucleus</location>
    </subcellularLocation>
</comment>
<dbReference type="Proteomes" id="UP000324907">
    <property type="component" value="Unassembled WGS sequence"/>
</dbReference>